<gene>
    <name evidence="2" type="ORF">ABIV_0632</name>
    <name evidence="3" type="ORF">CRV05_13080</name>
</gene>
<sequence length="119" mass="14039">MNYKNIKRAFSLLELVFVILIGSIIVFYSTIYTKELYENQVHNQELAMMKLDLNSAKIIIEKNLPSSKNKLLYKEDKLFYENSILLERVSSFSMIQNANILKIKIELDKKIVQEWSFVL</sequence>
<dbReference type="EMBL" id="PDKM01000010">
    <property type="protein sequence ID" value="RXK08858.1"/>
    <property type="molecule type" value="Genomic_DNA"/>
</dbReference>
<dbReference type="Proteomes" id="UP000289193">
    <property type="component" value="Unassembled WGS sequence"/>
</dbReference>
<keyword evidence="1" id="KW-0812">Transmembrane</keyword>
<evidence type="ECO:0000313" key="4">
    <source>
        <dbReference type="Proteomes" id="UP000253850"/>
    </source>
</evidence>
<proteinExistence type="predicted"/>
<dbReference type="RefSeq" id="WP_114838514.1">
    <property type="nucleotide sequence ID" value="NZ_CP031217.1"/>
</dbReference>
<evidence type="ECO:0000256" key="1">
    <source>
        <dbReference type="SAM" id="Phobius"/>
    </source>
</evidence>
<evidence type="ECO:0008006" key="6">
    <source>
        <dbReference type="Google" id="ProtNLM"/>
    </source>
</evidence>
<dbReference type="KEGG" id="hbv:ABIV_0632"/>
<feature type="transmembrane region" description="Helical" evidence="1">
    <location>
        <begin position="12"/>
        <end position="31"/>
    </location>
</feature>
<evidence type="ECO:0000313" key="5">
    <source>
        <dbReference type="Proteomes" id="UP000289193"/>
    </source>
</evidence>
<dbReference type="Proteomes" id="UP000253850">
    <property type="component" value="Chromosome"/>
</dbReference>
<dbReference type="AlphaFoldDB" id="A0AAX2A776"/>
<accession>A0AAX2A776</accession>
<dbReference type="InterPro" id="IPR012902">
    <property type="entry name" value="N_methyl_site"/>
</dbReference>
<keyword evidence="1" id="KW-0472">Membrane</keyword>
<evidence type="ECO:0000313" key="2">
    <source>
        <dbReference type="EMBL" id="AXH11645.1"/>
    </source>
</evidence>
<reference evidence="2 4" key="2">
    <citation type="submission" date="2018-07" db="EMBL/GenBank/DDBJ databases">
        <title>Complete genome of the Arcobacter bivalviorum type strain LMG 26154.</title>
        <authorList>
            <person name="Miller W.G."/>
            <person name="Yee E."/>
            <person name="Bono J.L."/>
        </authorList>
    </citation>
    <scope>NUCLEOTIDE SEQUENCE [LARGE SCALE GENOMIC DNA]</scope>
    <source>
        <strain evidence="2 4">LMG 26154</strain>
    </source>
</reference>
<protein>
    <recommendedName>
        <fullName evidence="6">Type II secretion system protein</fullName>
    </recommendedName>
</protein>
<dbReference type="NCBIfam" id="TIGR02532">
    <property type="entry name" value="IV_pilin_GFxxxE"/>
    <property type="match status" value="1"/>
</dbReference>
<reference evidence="3 5" key="1">
    <citation type="submission" date="2017-10" db="EMBL/GenBank/DDBJ databases">
        <title>Genomics of the genus Arcobacter.</title>
        <authorList>
            <person name="Perez-Cataluna A."/>
            <person name="Figueras M.J."/>
        </authorList>
    </citation>
    <scope>NUCLEOTIDE SEQUENCE [LARGE SCALE GENOMIC DNA]</scope>
    <source>
        <strain evidence="3 5">CECT 7835</strain>
    </source>
</reference>
<name>A0AAX2A776_9BACT</name>
<organism evidence="3 5">
    <name type="scientific">Halarcobacter bivalviorum</name>
    <dbReference type="NCBI Taxonomy" id="663364"/>
    <lineage>
        <taxon>Bacteria</taxon>
        <taxon>Pseudomonadati</taxon>
        <taxon>Campylobacterota</taxon>
        <taxon>Epsilonproteobacteria</taxon>
        <taxon>Campylobacterales</taxon>
        <taxon>Arcobacteraceae</taxon>
        <taxon>Halarcobacter</taxon>
    </lineage>
</organism>
<keyword evidence="5" id="KW-1185">Reference proteome</keyword>
<evidence type="ECO:0000313" key="3">
    <source>
        <dbReference type="EMBL" id="RXK08858.1"/>
    </source>
</evidence>
<keyword evidence="1" id="KW-1133">Transmembrane helix</keyword>
<dbReference type="EMBL" id="CP031217">
    <property type="protein sequence ID" value="AXH11645.1"/>
    <property type="molecule type" value="Genomic_DNA"/>
</dbReference>